<comment type="similarity">
    <text evidence="1">Belongs to the short-chain dehydrogenases/reductases (SDR) family.</text>
</comment>
<comment type="caution">
    <text evidence="2">The sequence shown here is derived from an EMBL/GenBank/DDBJ whole genome shotgun (WGS) entry which is preliminary data.</text>
</comment>
<dbReference type="PRINTS" id="PR00081">
    <property type="entry name" value="GDHRDH"/>
</dbReference>
<organism evidence="2 3">
    <name type="scientific">Mesorhizobium newzealandense</name>
    <dbReference type="NCBI Taxonomy" id="1300302"/>
    <lineage>
        <taxon>Bacteria</taxon>
        <taxon>Pseudomonadati</taxon>
        <taxon>Pseudomonadota</taxon>
        <taxon>Alphaproteobacteria</taxon>
        <taxon>Hyphomicrobiales</taxon>
        <taxon>Phyllobacteriaceae</taxon>
        <taxon>Mesorhizobium</taxon>
    </lineage>
</organism>
<dbReference type="NCBIfam" id="NF004774">
    <property type="entry name" value="PRK06114.1"/>
    <property type="match status" value="1"/>
</dbReference>
<evidence type="ECO:0000313" key="2">
    <source>
        <dbReference type="EMBL" id="MFD1987495.1"/>
    </source>
</evidence>
<dbReference type="Gene3D" id="3.40.50.720">
    <property type="entry name" value="NAD(P)-binding Rossmann-like Domain"/>
    <property type="match status" value="1"/>
</dbReference>
<dbReference type="PANTHER" id="PTHR42760">
    <property type="entry name" value="SHORT-CHAIN DEHYDROGENASES/REDUCTASES FAMILY MEMBER"/>
    <property type="match status" value="1"/>
</dbReference>
<dbReference type="Proteomes" id="UP001597405">
    <property type="component" value="Unassembled WGS sequence"/>
</dbReference>
<dbReference type="InterPro" id="IPR036291">
    <property type="entry name" value="NAD(P)-bd_dom_sf"/>
</dbReference>
<reference evidence="3" key="1">
    <citation type="journal article" date="2019" name="Int. J. Syst. Evol. Microbiol.">
        <title>The Global Catalogue of Microorganisms (GCM) 10K type strain sequencing project: providing services to taxonomists for standard genome sequencing and annotation.</title>
        <authorList>
            <consortium name="The Broad Institute Genomics Platform"/>
            <consortium name="The Broad Institute Genome Sequencing Center for Infectious Disease"/>
            <person name="Wu L."/>
            <person name="Ma J."/>
        </authorList>
    </citation>
    <scope>NUCLEOTIDE SEQUENCE [LARGE SCALE GENOMIC DNA]</scope>
    <source>
        <strain evidence="3">CGMCC 1.16225</strain>
    </source>
</reference>
<name>A0ABW4UM61_9HYPH</name>
<keyword evidence="3" id="KW-1185">Reference proteome</keyword>
<proteinExistence type="inferred from homology"/>
<accession>A0ABW4UM61</accession>
<evidence type="ECO:0000256" key="1">
    <source>
        <dbReference type="ARBA" id="ARBA00006484"/>
    </source>
</evidence>
<gene>
    <name evidence="2" type="ORF">ACFSOZ_34310</name>
</gene>
<protein>
    <submittedName>
        <fullName evidence="2">SDR family oxidoreductase</fullName>
    </submittedName>
</protein>
<sequence>MDLFKLDGDVALVTGAGSGIGQAIAIGLAEAGADVACFGHASKGGLDDTAHRITALGRKALVLTGTVTSPSDLAAAIDRVESELGALTIAVNNAGIAGSEPAETLSLETWQKVHQVNVAGVFLSCQAEAHKMLTRRRGSIINIASMSGTIVNRGLTQAHYNSSKAAVIHMSKSLAMEWADRGLRVNVVSPGYTLTPMNKRPEVAEEIKIFKRDTPMERMAAPEEMVGPTVFLASRASSFVTGLDLIVDGGYVCW</sequence>
<dbReference type="InterPro" id="IPR002347">
    <property type="entry name" value="SDR_fam"/>
</dbReference>
<dbReference type="PROSITE" id="PS00061">
    <property type="entry name" value="ADH_SHORT"/>
    <property type="match status" value="1"/>
</dbReference>
<dbReference type="EMBL" id="JBHUGZ010000030">
    <property type="protein sequence ID" value="MFD1987495.1"/>
    <property type="molecule type" value="Genomic_DNA"/>
</dbReference>
<dbReference type="SUPFAM" id="SSF51735">
    <property type="entry name" value="NAD(P)-binding Rossmann-fold domains"/>
    <property type="match status" value="1"/>
</dbReference>
<dbReference type="RefSeq" id="WP_379105556.1">
    <property type="nucleotide sequence ID" value="NZ_JBHUGZ010000030.1"/>
</dbReference>
<evidence type="ECO:0000313" key="3">
    <source>
        <dbReference type="Proteomes" id="UP001597405"/>
    </source>
</evidence>
<dbReference type="InterPro" id="IPR020904">
    <property type="entry name" value="Sc_DH/Rdtase_CS"/>
</dbReference>
<dbReference type="Pfam" id="PF13561">
    <property type="entry name" value="adh_short_C2"/>
    <property type="match status" value="1"/>
</dbReference>
<dbReference type="PANTHER" id="PTHR42760:SF124">
    <property type="entry name" value="SHORT-CHAIN DEHYDROGENASE_REDUCTASE"/>
    <property type="match status" value="1"/>
</dbReference>
<dbReference type="PRINTS" id="PR00080">
    <property type="entry name" value="SDRFAMILY"/>
</dbReference>